<comment type="caution">
    <text evidence="1">The sequence shown here is derived from an EMBL/GenBank/DDBJ whole genome shotgun (WGS) entry which is preliminary data.</text>
</comment>
<organism evidence="1 2">
    <name type="scientific">Antribacter soli</name>
    <dbReference type="NCBI Taxonomy" id="2910976"/>
    <lineage>
        <taxon>Bacteria</taxon>
        <taxon>Bacillati</taxon>
        <taxon>Actinomycetota</taxon>
        <taxon>Actinomycetes</taxon>
        <taxon>Micrococcales</taxon>
        <taxon>Promicromonosporaceae</taxon>
        <taxon>Antribacter</taxon>
    </lineage>
</organism>
<evidence type="ECO:0000313" key="2">
    <source>
        <dbReference type="Proteomes" id="UP001165405"/>
    </source>
</evidence>
<dbReference type="AlphaFoldDB" id="A0AA41QGN4"/>
<gene>
    <name evidence="1" type="ORF">L1785_12220</name>
</gene>
<keyword evidence="2" id="KW-1185">Reference proteome</keyword>
<name>A0AA41QGN4_9MICO</name>
<dbReference type="RefSeq" id="WP_236089546.1">
    <property type="nucleotide sequence ID" value="NZ_JAKGSG010000034.1"/>
</dbReference>
<dbReference type="EMBL" id="JAKGSG010000034">
    <property type="protein sequence ID" value="MCF4121749.1"/>
    <property type="molecule type" value="Genomic_DNA"/>
</dbReference>
<reference evidence="1" key="1">
    <citation type="submission" date="2022-01" db="EMBL/GenBank/DDBJ databases">
        <title>Antribacter sp. nov., isolated from Guizhou of China.</title>
        <authorList>
            <person name="Chengliang C."/>
            <person name="Ya Z."/>
        </authorList>
    </citation>
    <scope>NUCLEOTIDE SEQUENCE</scope>
    <source>
        <strain evidence="1">KLBMP 9083</strain>
    </source>
</reference>
<proteinExistence type="predicted"/>
<sequence>MTGAVGALTSAVVEVLAGLGSVEVYGLRVEHSRLSIPDARSVPYIGVDIHADDYAGALAVVERFALVESETRTSEAYGGGVLLWRTWAGWVSGDGSGLPVSVEVTASEDVPAEADAALFDKADAA</sequence>
<evidence type="ECO:0000313" key="1">
    <source>
        <dbReference type="EMBL" id="MCF4121749.1"/>
    </source>
</evidence>
<dbReference type="Proteomes" id="UP001165405">
    <property type="component" value="Unassembled WGS sequence"/>
</dbReference>
<accession>A0AA41QGN4</accession>
<protein>
    <submittedName>
        <fullName evidence="1">Uncharacterized protein</fullName>
    </submittedName>
</protein>